<keyword evidence="3" id="KW-1185">Reference proteome</keyword>
<dbReference type="EMBL" id="CAXIEN010000101">
    <property type="protein sequence ID" value="CAL1277372.1"/>
    <property type="molecule type" value="Genomic_DNA"/>
</dbReference>
<keyword evidence="1" id="KW-0812">Transmembrane</keyword>
<sequence length="91" mass="10128">MTAQLQSTPRHLAFISLALGFLVIWTAVLAGVLVSRTLKDEASAKETTKVFYTHEDVGKVLFALGHELGNWSLLPPLSRLGCEWYIRDISK</sequence>
<feature type="transmembrane region" description="Helical" evidence="1">
    <location>
        <begin position="12"/>
        <end position="35"/>
    </location>
</feature>
<keyword evidence="1" id="KW-0472">Membrane</keyword>
<organism evidence="2 3">
    <name type="scientific">Larinioides sclopetarius</name>
    <dbReference type="NCBI Taxonomy" id="280406"/>
    <lineage>
        <taxon>Eukaryota</taxon>
        <taxon>Metazoa</taxon>
        <taxon>Ecdysozoa</taxon>
        <taxon>Arthropoda</taxon>
        <taxon>Chelicerata</taxon>
        <taxon>Arachnida</taxon>
        <taxon>Araneae</taxon>
        <taxon>Araneomorphae</taxon>
        <taxon>Entelegynae</taxon>
        <taxon>Araneoidea</taxon>
        <taxon>Araneidae</taxon>
        <taxon>Larinioides</taxon>
    </lineage>
</organism>
<gene>
    <name evidence="2" type="ORF">LARSCL_LOCUS9186</name>
</gene>
<reference evidence="2 3" key="1">
    <citation type="submission" date="2024-04" db="EMBL/GenBank/DDBJ databases">
        <authorList>
            <person name="Rising A."/>
            <person name="Reimegard J."/>
            <person name="Sonavane S."/>
            <person name="Akerstrom W."/>
            <person name="Nylinder S."/>
            <person name="Hedman E."/>
            <person name="Kallberg Y."/>
        </authorList>
    </citation>
    <scope>NUCLEOTIDE SEQUENCE [LARGE SCALE GENOMIC DNA]</scope>
</reference>
<evidence type="ECO:0000313" key="3">
    <source>
        <dbReference type="Proteomes" id="UP001497382"/>
    </source>
</evidence>
<keyword evidence="1" id="KW-1133">Transmembrane helix</keyword>
<evidence type="ECO:0000313" key="2">
    <source>
        <dbReference type="EMBL" id="CAL1277372.1"/>
    </source>
</evidence>
<dbReference type="AlphaFoldDB" id="A0AAV2A062"/>
<accession>A0AAV2A062</accession>
<evidence type="ECO:0000256" key="1">
    <source>
        <dbReference type="SAM" id="Phobius"/>
    </source>
</evidence>
<comment type="caution">
    <text evidence="2">The sequence shown here is derived from an EMBL/GenBank/DDBJ whole genome shotgun (WGS) entry which is preliminary data.</text>
</comment>
<dbReference type="Proteomes" id="UP001497382">
    <property type="component" value="Unassembled WGS sequence"/>
</dbReference>
<protein>
    <submittedName>
        <fullName evidence="2">Uncharacterized protein</fullName>
    </submittedName>
</protein>
<proteinExistence type="predicted"/>
<name>A0AAV2A062_9ARAC</name>